<dbReference type="InterPro" id="IPR017871">
    <property type="entry name" value="ABC_transporter-like_CS"/>
</dbReference>
<evidence type="ECO:0000256" key="3">
    <source>
        <dbReference type="ARBA" id="ARBA00022692"/>
    </source>
</evidence>
<evidence type="ECO:0000256" key="1">
    <source>
        <dbReference type="ARBA" id="ARBA00004651"/>
    </source>
</evidence>
<dbReference type="InterPro" id="IPR003593">
    <property type="entry name" value="AAA+_ATPase"/>
</dbReference>
<dbReference type="PANTHER" id="PTHR43394">
    <property type="entry name" value="ATP-DEPENDENT PERMEASE MDL1, MITOCHONDRIAL"/>
    <property type="match status" value="1"/>
</dbReference>
<keyword evidence="6 8" id="KW-1133">Transmembrane helix</keyword>
<evidence type="ECO:0000256" key="6">
    <source>
        <dbReference type="ARBA" id="ARBA00022989"/>
    </source>
</evidence>
<feature type="transmembrane region" description="Helical" evidence="8">
    <location>
        <begin position="159"/>
        <end position="179"/>
    </location>
</feature>
<dbReference type="GO" id="GO:0005886">
    <property type="term" value="C:plasma membrane"/>
    <property type="evidence" value="ECO:0007669"/>
    <property type="project" value="UniProtKB-SubCell"/>
</dbReference>
<feature type="transmembrane region" description="Helical" evidence="8">
    <location>
        <begin position="132"/>
        <end position="153"/>
    </location>
</feature>
<keyword evidence="2" id="KW-0813">Transport</keyword>
<feature type="transmembrane region" description="Helical" evidence="8">
    <location>
        <begin position="250"/>
        <end position="268"/>
    </location>
</feature>
<comment type="caution">
    <text evidence="11">The sequence shown here is derived from an EMBL/GenBank/DDBJ whole genome shotgun (WGS) entry which is preliminary data.</text>
</comment>
<dbReference type="FunFam" id="3.40.50.300:FF:000287">
    <property type="entry name" value="Multidrug ABC transporter ATP-binding protein"/>
    <property type="match status" value="1"/>
</dbReference>
<keyword evidence="4" id="KW-0547">Nucleotide-binding</keyword>
<evidence type="ECO:0000259" key="10">
    <source>
        <dbReference type="PROSITE" id="PS50929"/>
    </source>
</evidence>
<keyword evidence="3 8" id="KW-0812">Transmembrane</keyword>
<dbReference type="InterPro" id="IPR027417">
    <property type="entry name" value="P-loop_NTPase"/>
</dbReference>
<reference evidence="11" key="2">
    <citation type="submission" date="2021-04" db="EMBL/GenBank/DDBJ databases">
        <authorList>
            <person name="Gilroy R."/>
        </authorList>
    </citation>
    <scope>NUCLEOTIDE SEQUENCE</scope>
    <source>
        <strain evidence="11">5933</strain>
    </source>
</reference>
<evidence type="ECO:0000256" key="5">
    <source>
        <dbReference type="ARBA" id="ARBA00022840"/>
    </source>
</evidence>
<keyword evidence="7 8" id="KW-0472">Membrane</keyword>
<feature type="domain" description="ABC transmembrane type-1" evidence="10">
    <location>
        <begin position="19"/>
        <end position="303"/>
    </location>
</feature>
<dbReference type="InterPro" id="IPR011527">
    <property type="entry name" value="ABC1_TM_dom"/>
</dbReference>
<reference evidence="11" key="1">
    <citation type="journal article" date="2021" name="PeerJ">
        <title>Extensive microbial diversity within the chicken gut microbiome revealed by metagenomics and culture.</title>
        <authorList>
            <person name="Gilroy R."/>
            <person name="Ravi A."/>
            <person name="Getino M."/>
            <person name="Pursley I."/>
            <person name="Horton D.L."/>
            <person name="Alikhan N.F."/>
            <person name="Baker D."/>
            <person name="Gharbi K."/>
            <person name="Hall N."/>
            <person name="Watson M."/>
            <person name="Adriaenssens E.M."/>
            <person name="Foster-Nyarko E."/>
            <person name="Jarju S."/>
            <person name="Secka A."/>
            <person name="Antonio M."/>
            <person name="Oren A."/>
            <person name="Chaudhuri R.R."/>
            <person name="La Ragione R."/>
            <person name="Hildebrand F."/>
            <person name="Pallen M.J."/>
        </authorList>
    </citation>
    <scope>NUCLEOTIDE SEQUENCE</scope>
    <source>
        <strain evidence="11">5933</strain>
    </source>
</reference>
<evidence type="ECO:0000313" key="12">
    <source>
        <dbReference type="Proteomes" id="UP000823918"/>
    </source>
</evidence>
<comment type="subcellular location">
    <subcellularLocation>
        <location evidence="1">Cell membrane</location>
        <topology evidence="1">Multi-pass membrane protein</topology>
    </subcellularLocation>
</comment>
<dbReference type="SMART" id="SM00382">
    <property type="entry name" value="AAA"/>
    <property type="match status" value="1"/>
</dbReference>
<dbReference type="InterPro" id="IPR036640">
    <property type="entry name" value="ABC1_TM_sf"/>
</dbReference>
<dbReference type="AlphaFoldDB" id="A0A9D2TKS8"/>
<feature type="transmembrane region" description="Helical" evidence="8">
    <location>
        <begin position="58"/>
        <end position="78"/>
    </location>
</feature>
<dbReference type="EMBL" id="DWWA01000024">
    <property type="protein sequence ID" value="HJC72132.1"/>
    <property type="molecule type" value="Genomic_DNA"/>
</dbReference>
<evidence type="ECO:0000256" key="2">
    <source>
        <dbReference type="ARBA" id="ARBA00022448"/>
    </source>
</evidence>
<dbReference type="InterPro" id="IPR003439">
    <property type="entry name" value="ABC_transporter-like_ATP-bd"/>
</dbReference>
<gene>
    <name evidence="11" type="ORF">H9698_04985</name>
</gene>
<proteinExistence type="predicted"/>
<accession>A0A9D2TKS8</accession>
<dbReference type="SUPFAM" id="SSF90123">
    <property type="entry name" value="ABC transporter transmembrane region"/>
    <property type="match status" value="1"/>
</dbReference>
<keyword evidence="5 11" id="KW-0067">ATP-binding</keyword>
<evidence type="ECO:0000259" key="9">
    <source>
        <dbReference type="PROSITE" id="PS50893"/>
    </source>
</evidence>
<evidence type="ECO:0000256" key="7">
    <source>
        <dbReference type="ARBA" id="ARBA00023136"/>
    </source>
</evidence>
<sequence>MWIMKRLAVCLKPYRMKMAGAAITAIAMVLFTLAGPVLIGRAVDAMLGAGKVDFSAAFYWIVLLLISVGAAAVCQWIMNALTRSISAYVANDLRTDAFEALNRLPLRYLDSHPHGDIMSRLVNDTEQVSEGLFQALTQLLPGVGTILGTLIVMAMLNPFIAVVVVVITPVSIWFASFMAKRTSHLFRRQSEAQGELSGYVNEMVEGQELVSMFGYEKACVERFCKINQSLSDITQKSVFYSSIANPGTRFVNAIVYAAVAVCGGWVVLQNWMTVGQLSSFLTYANQYTKPFNEVTGVLTQIQSAVAGAQRLFLLIDEPKEPQDLPNAACPKTCSGEVVMEHVDFSYRKDRPLIEDFSLHIAPGTRVAVVGPTGCGKTTLINLLMRFYEIDSGRIFIDGIDMQHMSRDGLRGLYGMVLQETWLKNATVRENIAYGKPEASQEEIIQAAKAAYAHGFIKRLPQGYDTIVEPGGKNLSAGERQLLCIARMMLRRPSMLILDEATSNIDTRTELLVQRALEDLMHGHTCFIVAHRLSTIQNADIILVMEKGRILEKGTHEELLAAKGAYAKLYESRFASPPIEAV</sequence>
<dbReference type="Gene3D" id="3.40.50.300">
    <property type="entry name" value="P-loop containing nucleotide triphosphate hydrolases"/>
    <property type="match status" value="1"/>
</dbReference>
<dbReference type="PROSITE" id="PS50929">
    <property type="entry name" value="ABC_TM1F"/>
    <property type="match status" value="1"/>
</dbReference>
<dbReference type="Proteomes" id="UP000823918">
    <property type="component" value="Unassembled WGS sequence"/>
</dbReference>
<dbReference type="CDD" id="cd03254">
    <property type="entry name" value="ABCC_Glucan_exporter_like"/>
    <property type="match status" value="1"/>
</dbReference>
<dbReference type="GO" id="GO:0015421">
    <property type="term" value="F:ABC-type oligopeptide transporter activity"/>
    <property type="evidence" value="ECO:0007669"/>
    <property type="project" value="TreeGrafter"/>
</dbReference>
<dbReference type="GO" id="GO:0005524">
    <property type="term" value="F:ATP binding"/>
    <property type="evidence" value="ECO:0007669"/>
    <property type="project" value="UniProtKB-KW"/>
</dbReference>
<organism evidence="11 12">
    <name type="scientific">Candidatus Ruthenibacterium merdavium</name>
    <dbReference type="NCBI Taxonomy" id="2838752"/>
    <lineage>
        <taxon>Bacteria</taxon>
        <taxon>Bacillati</taxon>
        <taxon>Bacillota</taxon>
        <taxon>Clostridia</taxon>
        <taxon>Eubacteriales</taxon>
        <taxon>Oscillospiraceae</taxon>
        <taxon>Ruthenibacterium</taxon>
    </lineage>
</organism>
<dbReference type="InterPro" id="IPR039421">
    <property type="entry name" value="Type_1_exporter"/>
</dbReference>
<feature type="domain" description="ABC transporter" evidence="9">
    <location>
        <begin position="337"/>
        <end position="571"/>
    </location>
</feature>
<dbReference type="Gene3D" id="1.20.1560.10">
    <property type="entry name" value="ABC transporter type 1, transmembrane domain"/>
    <property type="match status" value="1"/>
</dbReference>
<dbReference type="SUPFAM" id="SSF52540">
    <property type="entry name" value="P-loop containing nucleoside triphosphate hydrolases"/>
    <property type="match status" value="1"/>
</dbReference>
<evidence type="ECO:0000256" key="8">
    <source>
        <dbReference type="SAM" id="Phobius"/>
    </source>
</evidence>
<dbReference type="PROSITE" id="PS00211">
    <property type="entry name" value="ABC_TRANSPORTER_1"/>
    <property type="match status" value="1"/>
</dbReference>
<protein>
    <submittedName>
        <fullName evidence="11">ABC transporter ATP-binding protein/permease</fullName>
    </submittedName>
</protein>
<dbReference type="GO" id="GO:0016887">
    <property type="term" value="F:ATP hydrolysis activity"/>
    <property type="evidence" value="ECO:0007669"/>
    <property type="project" value="InterPro"/>
</dbReference>
<evidence type="ECO:0000256" key="4">
    <source>
        <dbReference type="ARBA" id="ARBA00022741"/>
    </source>
</evidence>
<dbReference type="PANTHER" id="PTHR43394:SF1">
    <property type="entry name" value="ATP-BINDING CASSETTE SUB-FAMILY B MEMBER 10, MITOCHONDRIAL"/>
    <property type="match status" value="1"/>
</dbReference>
<dbReference type="PROSITE" id="PS50893">
    <property type="entry name" value="ABC_TRANSPORTER_2"/>
    <property type="match status" value="1"/>
</dbReference>
<evidence type="ECO:0000313" key="11">
    <source>
        <dbReference type="EMBL" id="HJC72132.1"/>
    </source>
</evidence>
<name>A0A9D2TKS8_9FIRM</name>
<dbReference type="CDD" id="cd18547">
    <property type="entry name" value="ABC_6TM_Tm288_like"/>
    <property type="match status" value="1"/>
</dbReference>
<dbReference type="Pfam" id="PF00664">
    <property type="entry name" value="ABC_membrane"/>
    <property type="match status" value="1"/>
</dbReference>
<dbReference type="Pfam" id="PF00005">
    <property type="entry name" value="ABC_tran"/>
    <property type="match status" value="1"/>
</dbReference>